<protein>
    <recommendedName>
        <fullName evidence="4">Aspartate/glutamate leucyltransferase</fullName>
        <ecNumber evidence="4">2.3.2.29</ecNumber>
    </recommendedName>
</protein>
<evidence type="ECO:0000259" key="6">
    <source>
        <dbReference type="Pfam" id="PF04377"/>
    </source>
</evidence>
<feature type="domain" description="N-end aminoacyl transferase N-terminal" evidence="5">
    <location>
        <begin position="16"/>
        <end position="86"/>
    </location>
</feature>
<dbReference type="InterPro" id="IPR007471">
    <property type="entry name" value="N-end_Aminoacyl_Trfase_N"/>
</dbReference>
<evidence type="ECO:0000256" key="1">
    <source>
        <dbReference type="ARBA" id="ARBA00022490"/>
    </source>
</evidence>
<keyword evidence="3 4" id="KW-0012">Acyltransferase</keyword>
<accession>A0ABT3T2J9</accession>
<comment type="subcellular location">
    <subcellularLocation>
        <location evidence="4">Cytoplasm</location>
    </subcellularLocation>
</comment>
<dbReference type="InterPro" id="IPR017138">
    <property type="entry name" value="Asp_Glu_LeuTrfase"/>
</dbReference>
<organism evidence="7 8">
    <name type="scientific">Candidatus Marimicrobium litorale</name>
    <dbReference type="NCBI Taxonomy" id="2518991"/>
    <lineage>
        <taxon>Bacteria</taxon>
        <taxon>Pseudomonadati</taxon>
        <taxon>Pseudomonadota</taxon>
        <taxon>Gammaproteobacteria</taxon>
        <taxon>Cellvibrionales</taxon>
        <taxon>Halieaceae</taxon>
        <taxon>Marimicrobium</taxon>
    </lineage>
</organism>
<keyword evidence="8" id="KW-1185">Reference proteome</keyword>
<dbReference type="PANTHER" id="PTHR21367">
    <property type="entry name" value="ARGININE-TRNA-PROTEIN TRANSFERASE 1"/>
    <property type="match status" value="1"/>
</dbReference>
<dbReference type="Pfam" id="PF04377">
    <property type="entry name" value="ATE_C"/>
    <property type="match status" value="1"/>
</dbReference>
<reference evidence="7" key="1">
    <citation type="submission" date="2019-02" db="EMBL/GenBank/DDBJ databases">
        <authorList>
            <person name="Li S.-H."/>
        </authorList>
    </citation>
    <scope>NUCLEOTIDE SEQUENCE</scope>
    <source>
        <strain evidence="7">IMCC11814</strain>
    </source>
</reference>
<dbReference type="NCBIfam" id="NF002341">
    <property type="entry name" value="PRK01305.1-1"/>
    <property type="match status" value="1"/>
</dbReference>
<comment type="catalytic activity">
    <reaction evidence="4">
        <text>N-terminal L-aspartyl-[protein] + L-leucyl-tRNA(Leu) = N-terminal L-leucyl-L-aspartyl-[protein] + tRNA(Leu) + H(+)</text>
        <dbReference type="Rhea" id="RHEA:50420"/>
        <dbReference type="Rhea" id="RHEA-COMP:9613"/>
        <dbReference type="Rhea" id="RHEA-COMP:9622"/>
        <dbReference type="Rhea" id="RHEA-COMP:12669"/>
        <dbReference type="Rhea" id="RHEA-COMP:12674"/>
        <dbReference type="ChEBI" id="CHEBI:15378"/>
        <dbReference type="ChEBI" id="CHEBI:64720"/>
        <dbReference type="ChEBI" id="CHEBI:78442"/>
        <dbReference type="ChEBI" id="CHEBI:78494"/>
        <dbReference type="ChEBI" id="CHEBI:133042"/>
        <dbReference type="EC" id="2.3.2.29"/>
    </reaction>
</comment>
<name>A0ABT3T2J9_9GAMM</name>
<gene>
    <name evidence="4" type="primary">bpt</name>
    <name evidence="7" type="ORF">EYC82_03895</name>
</gene>
<dbReference type="RefSeq" id="WP_279248241.1">
    <property type="nucleotide sequence ID" value="NZ_SHNO01000001.1"/>
</dbReference>
<evidence type="ECO:0000313" key="7">
    <source>
        <dbReference type="EMBL" id="MCX2976492.1"/>
    </source>
</evidence>
<comment type="catalytic activity">
    <reaction evidence="4">
        <text>N-terminal L-glutamyl-[protein] + L-leucyl-tRNA(Leu) = N-terminal L-leucyl-L-glutamyl-[protein] + tRNA(Leu) + H(+)</text>
        <dbReference type="Rhea" id="RHEA:50412"/>
        <dbReference type="Rhea" id="RHEA-COMP:9613"/>
        <dbReference type="Rhea" id="RHEA-COMP:9622"/>
        <dbReference type="Rhea" id="RHEA-COMP:12664"/>
        <dbReference type="Rhea" id="RHEA-COMP:12668"/>
        <dbReference type="ChEBI" id="CHEBI:15378"/>
        <dbReference type="ChEBI" id="CHEBI:64721"/>
        <dbReference type="ChEBI" id="CHEBI:78442"/>
        <dbReference type="ChEBI" id="CHEBI:78494"/>
        <dbReference type="ChEBI" id="CHEBI:133041"/>
        <dbReference type="EC" id="2.3.2.29"/>
    </reaction>
</comment>
<comment type="similarity">
    <text evidence="4">Belongs to the R-transferase family. Bpt subfamily.</text>
</comment>
<dbReference type="InterPro" id="IPR007472">
    <property type="entry name" value="N-end_Aminoacyl_Trfase_C"/>
</dbReference>
<dbReference type="NCBIfam" id="NF002345">
    <property type="entry name" value="PRK01305.2-2"/>
    <property type="match status" value="1"/>
</dbReference>
<keyword evidence="2 4" id="KW-0808">Transferase</keyword>
<dbReference type="EMBL" id="SHNO01000001">
    <property type="protein sequence ID" value="MCX2976492.1"/>
    <property type="molecule type" value="Genomic_DNA"/>
</dbReference>
<sequence>MTSSLRDLKVYTTYPHSCSYLQDQEATTLFVDPRQPVDQKLYSRLSVLGFRRSGNHIYRPHCARCNACIPSRIPTQEFAPRRGQKRIWRRNQDLQVIRTEAINDNEAFDLYYRYITQRHSDGDMYPPDREQYEGFLNSVWDCTLYFRFYDKGQLVAVAVVDRLEDGFSAIYTFFDPDADRRSLGVFAILWQIEQAKLLGLDYLYLGYWIRDCQKMAYKSEYRPLQVYKNSRWGDLI</sequence>
<keyword evidence="1 4" id="KW-0963">Cytoplasm</keyword>
<dbReference type="EC" id="2.3.2.29" evidence="4"/>
<evidence type="ECO:0000259" key="5">
    <source>
        <dbReference type="Pfam" id="PF04376"/>
    </source>
</evidence>
<dbReference type="HAMAP" id="MF_00689">
    <property type="entry name" value="Bpt"/>
    <property type="match status" value="1"/>
</dbReference>
<dbReference type="InterPro" id="IPR016181">
    <property type="entry name" value="Acyl_CoA_acyltransferase"/>
</dbReference>
<evidence type="ECO:0000256" key="2">
    <source>
        <dbReference type="ARBA" id="ARBA00022679"/>
    </source>
</evidence>
<comment type="function">
    <text evidence="4">Functions in the N-end rule pathway of protein degradation where it conjugates Leu from its aminoacyl-tRNA to the N-termini of proteins containing an N-terminal aspartate or glutamate.</text>
</comment>
<evidence type="ECO:0000256" key="3">
    <source>
        <dbReference type="ARBA" id="ARBA00023315"/>
    </source>
</evidence>
<evidence type="ECO:0000256" key="4">
    <source>
        <dbReference type="HAMAP-Rule" id="MF_00689"/>
    </source>
</evidence>
<comment type="caution">
    <text evidence="7">The sequence shown here is derived from an EMBL/GenBank/DDBJ whole genome shotgun (WGS) entry which is preliminary data.</text>
</comment>
<dbReference type="Proteomes" id="UP001143304">
    <property type="component" value="Unassembled WGS sequence"/>
</dbReference>
<dbReference type="PANTHER" id="PTHR21367:SF1">
    <property type="entry name" value="ARGINYL-TRNA--PROTEIN TRANSFERASE 1"/>
    <property type="match status" value="1"/>
</dbReference>
<dbReference type="InterPro" id="IPR030700">
    <property type="entry name" value="N-end_Aminoacyl_Trfase"/>
</dbReference>
<proteinExistence type="inferred from homology"/>
<dbReference type="NCBIfam" id="NF002346">
    <property type="entry name" value="PRK01305.2-3"/>
    <property type="match status" value="1"/>
</dbReference>
<dbReference type="Gene3D" id="3.40.630.30">
    <property type="match status" value="1"/>
</dbReference>
<dbReference type="SUPFAM" id="SSF55729">
    <property type="entry name" value="Acyl-CoA N-acyltransferases (Nat)"/>
    <property type="match status" value="1"/>
</dbReference>
<evidence type="ECO:0000313" key="8">
    <source>
        <dbReference type="Proteomes" id="UP001143304"/>
    </source>
</evidence>
<dbReference type="GO" id="GO:0004057">
    <property type="term" value="F:arginyl-tRNA--protein transferase activity"/>
    <property type="evidence" value="ECO:0007669"/>
    <property type="project" value="UniProtKB-EC"/>
</dbReference>
<feature type="domain" description="N-end rule aminoacyl transferase C-terminal" evidence="6">
    <location>
        <begin position="106"/>
        <end position="227"/>
    </location>
</feature>
<dbReference type="Pfam" id="PF04376">
    <property type="entry name" value="ATE_N"/>
    <property type="match status" value="1"/>
</dbReference>
<dbReference type="NCBIfam" id="NF002342">
    <property type="entry name" value="PRK01305.1-3"/>
    <property type="match status" value="1"/>
</dbReference>
<dbReference type="PIRSF" id="PIRSF037208">
    <property type="entry name" value="ATE_pro_prd"/>
    <property type="match status" value="1"/>
</dbReference>